<protein>
    <submittedName>
        <fullName evidence="2">Uncharacterized protein</fullName>
    </submittedName>
</protein>
<dbReference type="AlphaFoldDB" id="A0A5D0MJ56"/>
<evidence type="ECO:0000313" key="3">
    <source>
        <dbReference type="Proteomes" id="UP000324143"/>
    </source>
</evidence>
<evidence type="ECO:0000256" key="1">
    <source>
        <dbReference type="SAM" id="Phobius"/>
    </source>
</evidence>
<gene>
    <name evidence="2" type="ORF">FXF47_05065</name>
</gene>
<feature type="transmembrane region" description="Helical" evidence="1">
    <location>
        <begin position="43"/>
        <end position="60"/>
    </location>
</feature>
<comment type="caution">
    <text evidence="2">The sequence shown here is derived from an EMBL/GenBank/DDBJ whole genome shotgun (WGS) entry which is preliminary data.</text>
</comment>
<feature type="transmembrane region" description="Helical" evidence="1">
    <location>
        <begin position="72"/>
        <end position="90"/>
    </location>
</feature>
<dbReference type="EMBL" id="VSIX01000043">
    <property type="protein sequence ID" value="TYB31268.1"/>
    <property type="molecule type" value="Genomic_DNA"/>
</dbReference>
<dbReference type="Proteomes" id="UP000324143">
    <property type="component" value="Unassembled WGS sequence"/>
</dbReference>
<sequence length="171" mass="20660">MNFYVFIAAIILFIIFLDPILRRKKFKRNLKNSEIEIERTSRLNVFLFSFLIIIFAYDIVEEIFLKSAEVEWVNVIFFSFLIYFSVKQMFNYHYNIGLSEEGIHTFKKTISWDKIKKYYFKEQIVNDKDKCIFIIKGPFNLLYSKCIKNLNEKDKEKLDKILNNKFGIQNN</sequence>
<evidence type="ECO:0000313" key="2">
    <source>
        <dbReference type="EMBL" id="TYB31268.1"/>
    </source>
</evidence>
<reference evidence="2" key="1">
    <citation type="submission" date="2019-08" db="EMBL/GenBank/DDBJ databases">
        <title>Genomic characterization of a novel candidate phylum (ARYD3) from a high temperature, high salinity tertiary oil reservoir in north central Oklahoma, USA.</title>
        <authorList>
            <person name="Youssef N.H."/>
            <person name="Yadav A."/>
            <person name="Elshahed M.S."/>
        </authorList>
    </citation>
    <scope>NUCLEOTIDE SEQUENCE [LARGE SCALE GENOMIC DNA]</scope>
    <source>
        <strain evidence="2">ARYD3</strain>
    </source>
</reference>
<accession>A0A5D0MJ56</accession>
<keyword evidence="3" id="KW-1185">Reference proteome</keyword>
<organism evidence="2 3">
    <name type="scientific">Candidatus Mcinerneyibacterium aminivorans</name>
    <dbReference type="NCBI Taxonomy" id="2703815"/>
    <lineage>
        <taxon>Bacteria</taxon>
        <taxon>Candidatus Macinerneyibacteriota</taxon>
        <taxon>Candidatus Mcinerneyibacteria</taxon>
        <taxon>Candidatus Mcinerneyibacteriales</taxon>
        <taxon>Candidatus Mcinerneyibacteriaceae</taxon>
        <taxon>Candidatus Mcinerneyibacterium</taxon>
    </lineage>
</organism>
<keyword evidence="1" id="KW-1133">Transmembrane helix</keyword>
<name>A0A5D0MJ56_9BACT</name>
<proteinExistence type="predicted"/>
<keyword evidence="1" id="KW-0472">Membrane</keyword>
<feature type="transmembrane region" description="Helical" evidence="1">
    <location>
        <begin position="6"/>
        <end position="22"/>
    </location>
</feature>
<keyword evidence="1" id="KW-0812">Transmembrane</keyword>